<accession>A0A2G5EKW7</accession>
<protein>
    <submittedName>
        <fullName evidence="1">Uncharacterized protein</fullName>
    </submittedName>
</protein>
<sequence>MGANAKLLCSVHSICMFHKEECFCYSSLRNEQWFFDWWNSHFITMDRKCKLHRQERGLSQEAQKMFKAAGCVKSQ</sequence>
<dbReference type="Proteomes" id="UP000230069">
    <property type="component" value="Unassembled WGS sequence"/>
</dbReference>
<organism evidence="1 2">
    <name type="scientific">Aquilegia coerulea</name>
    <name type="common">Rocky mountain columbine</name>
    <dbReference type="NCBI Taxonomy" id="218851"/>
    <lineage>
        <taxon>Eukaryota</taxon>
        <taxon>Viridiplantae</taxon>
        <taxon>Streptophyta</taxon>
        <taxon>Embryophyta</taxon>
        <taxon>Tracheophyta</taxon>
        <taxon>Spermatophyta</taxon>
        <taxon>Magnoliopsida</taxon>
        <taxon>Ranunculales</taxon>
        <taxon>Ranunculaceae</taxon>
        <taxon>Thalictroideae</taxon>
        <taxon>Aquilegia</taxon>
    </lineage>
</organism>
<dbReference type="InParanoid" id="A0A2G5EKW7"/>
<dbReference type="AlphaFoldDB" id="A0A2G5EKW7"/>
<evidence type="ECO:0000313" key="1">
    <source>
        <dbReference type="EMBL" id="PIA56405.1"/>
    </source>
</evidence>
<dbReference type="EMBL" id="KZ305024">
    <property type="protein sequence ID" value="PIA56405.1"/>
    <property type="molecule type" value="Genomic_DNA"/>
</dbReference>
<name>A0A2G5EKW7_AQUCA</name>
<proteinExistence type="predicted"/>
<evidence type="ECO:0000313" key="2">
    <source>
        <dbReference type="Proteomes" id="UP000230069"/>
    </source>
</evidence>
<reference evidence="1 2" key="1">
    <citation type="submission" date="2017-09" db="EMBL/GenBank/DDBJ databases">
        <title>WGS assembly of Aquilegia coerulea Goldsmith.</title>
        <authorList>
            <person name="Hodges S."/>
            <person name="Kramer E."/>
            <person name="Nordborg M."/>
            <person name="Tomkins J."/>
            <person name="Borevitz J."/>
            <person name="Derieg N."/>
            <person name="Yan J."/>
            <person name="Mihaltcheva S."/>
            <person name="Hayes R.D."/>
            <person name="Rokhsar D."/>
        </authorList>
    </citation>
    <scope>NUCLEOTIDE SEQUENCE [LARGE SCALE GENOMIC DNA]</scope>
    <source>
        <strain evidence="2">cv. Goldsmith</strain>
    </source>
</reference>
<keyword evidence="2" id="KW-1185">Reference proteome</keyword>
<gene>
    <name evidence="1" type="ORF">AQUCO_00700612v1</name>
</gene>